<comment type="caution">
    <text evidence="1">The sequence shown here is derived from an EMBL/GenBank/DDBJ whole genome shotgun (WGS) entry which is preliminary data.</text>
</comment>
<organism evidence="1 2">
    <name type="scientific">Oryctes borbonicus</name>
    <dbReference type="NCBI Taxonomy" id="1629725"/>
    <lineage>
        <taxon>Eukaryota</taxon>
        <taxon>Metazoa</taxon>
        <taxon>Ecdysozoa</taxon>
        <taxon>Arthropoda</taxon>
        <taxon>Hexapoda</taxon>
        <taxon>Insecta</taxon>
        <taxon>Pterygota</taxon>
        <taxon>Neoptera</taxon>
        <taxon>Endopterygota</taxon>
        <taxon>Coleoptera</taxon>
        <taxon>Polyphaga</taxon>
        <taxon>Scarabaeiformia</taxon>
        <taxon>Scarabaeidae</taxon>
        <taxon>Dynastinae</taxon>
        <taxon>Oryctes</taxon>
    </lineage>
</organism>
<dbReference type="Proteomes" id="UP000051574">
    <property type="component" value="Unassembled WGS sequence"/>
</dbReference>
<dbReference type="AlphaFoldDB" id="A0A0T6AWI1"/>
<protein>
    <submittedName>
        <fullName evidence="1">Uncharacterized protein</fullName>
    </submittedName>
</protein>
<keyword evidence="2" id="KW-1185">Reference proteome</keyword>
<reference evidence="1 2" key="1">
    <citation type="submission" date="2015-09" db="EMBL/GenBank/DDBJ databases">
        <title>Draft genome of the scarab beetle Oryctes borbonicus.</title>
        <authorList>
            <person name="Meyer J.M."/>
            <person name="Markov G.V."/>
            <person name="Baskaran P."/>
            <person name="Herrmann M."/>
            <person name="Sommer R.J."/>
            <person name="Roedelsperger C."/>
        </authorList>
    </citation>
    <scope>NUCLEOTIDE SEQUENCE [LARGE SCALE GENOMIC DNA]</scope>
    <source>
        <strain evidence="1">OB123</strain>
        <tissue evidence="1">Whole animal</tissue>
    </source>
</reference>
<dbReference type="EMBL" id="LJIG01022635">
    <property type="protein sequence ID" value="KRT79516.1"/>
    <property type="molecule type" value="Genomic_DNA"/>
</dbReference>
<name>A0A0T6AWI1_9SCAR</name>
<evidence type="ECO:0000313" key="1">
    <source>
        <dbReference type="EMBL" id="KRT79516.1"/>
    </source>
</evidence>
<feature type="non-terminal residue" evidence="1">
    <location>
        <position position="151"/>
    </location>
</feature>
<proteinExistence type="predicted"/>
<feature type="non-terminal residue" evidence="1">
    <location>
        <position position="1"/>
    </location>
</feature>
<accession>A0A0T6AWI1</accession>
<gene>
    <name evidence="1" type="ORF">AMK59_8476</name>
</gene>
<sequence>NLAKFPVLDEDQCQMLQVINNYMDNSMQDVIANFSSVKKGSYFEQQVKLNLLKCAIQEVFNACTTNARYSQVPIGKQYNEFNRLIKQFITTWDEQVKEIERKQSETESLYITRTKCDDKSEEEQIEEEFESLFPTYFTEFSDMEPQELKDD</sequence>
<evidence type="ECO:0000313" key="2">
    <source>
        <dbReference type="Proteomes" id="UP000051574"/>
    </source>
</evidence>